<dbReference type="InterPro" id="IPR036322">
    <property type="entry name" value="WD40_repeat_dom_sf"/>
</dbReference>
<dbReference type="CTD" id="9825156"/>
<dbReference type="eggNOG" id="ENOG502SSSW">
    <property type="taxonomic scope" value="Eukaryota"/>
</dbReference>
<dbReference type="Proteomes" id="UP000008281">
    <property type="component" value="Unassembled WGS sequence"/>
</dbReference>
<dbReference type="GeneID" id="9825156"/>
<sequence>MFISLALYLRIVSLIEFFSWLLLKNIFSEQMSKAPQPLFTFFGVDGGATCSCVHEDHLFVGSQKGVVNRYGLDSKINEQVVYDDEEDRRIQSVEYSKSHLFVHIRSFAVIQLKESEDSNDTWQIVKTVEVDHIGFCNSLILGPQLLFVSADPRRVPTLCWHNIEENKKNEYKCTQIQDKPDITPMCMIIGDKEENEVLIGMEDGQLSICYGDEKSAFKLQGLEPLGREPIFCIASSSKFVAAGCARSPIYLIEKVNLSKKEIHYPPDSAGCSAITFSPNEKQILAGFWDGTIRVFSRQRLNVLLALTSSHSATISSLHWLPPEKGELVIATSSDSTITMWKLK</sequence>
<keyword evidence="5" id="KW-1185">Reference proteome</keyword>
<feature type="repeat" description="WD" evidence="3">
    <location>
        <begin position="307"/>
        <end position="343"/>
    </location>
</feature>
<dbReference type="STRING" id="31234.E3LZX1"/>
<evidence type="ECO:0000256" key="3">
    <source>
        <dbReference type="PROSITE-ProRule" id="PRU00221"/>
    </source>
</evidence>
<dbReference type="FunCoup" id="E3LZX1">
    <property type="interactions" value="1"/>
</dbReference>
<dbReference type="PROSITE" id="PS50294">
    <property type="entry name" value="WD_REPEATS_REGION"/>
    <property type="match status" value="1"/>
</dbReference>
<dbReference type="OrthoDB" id="7668193at2759"/>
<dbReference type="OMA" id="LASGYWN"/>
<dbReference type="SMART" id="SM00320">
    <property type="entry name" value="WD40"/>
    <property type="match status" value="3"/>
</dbReference>
<name>E3LZX1_CAERE</name>
<evidence type="ECO:0000313" key="4">
    <source>
        <dbReference type="EMBL" id="EFO87725.1"/>
    </source>
</evidence>
<keyword evidence="1 3" id="KW-0853">WD repeat</keyword>
<proteinExistence type="predicted"/>
<dbReference type="PROSITE" id="PS50082">
    <property type="entry name" value="WD_REPEATS_2"/>
    <property type="match status" value="1"/>
</dbReference>
<evidence type="ECO:0000256" key="1">
    <source>
        <dbReference type="ARBA" id="ARBA00022574"/>
    </source>
</evidence>
<protein>
    <submittedName>
        <fullName evidence="4">Uncharacterized protein</fullName>
    </submittedName>
</protein>
<reference evidence="4" key="1">
    <citation type="submission" date="2007-07" db="EMBL/GenBank/DDBJ databases">
        <title>PCAP assembly of the Caenorhabditis remanei genome.</title>
        <authorList>
            <consortium name="The Caenorhabditis remanei Sequencing Consortium"/>
            <person name="Wilson R.K."/>
        </authorList>
    </citation>
    <scope>NUCLEOTIDE SEQUENCE [LARGE SCALE GENOMIC DNA]</scope>
    <source>
        <strain evidence="4">PB4641</strain>
    </source>
</reference>
<dbReference type="InterPro" id="IPR001680">
    <property type="entry name" value="WD40_rpt"/>
</dbReference>
<dbReference type="InterPro" id="IPR015943">
    <property type="entry name" value="WD40/YVTN_repeat-like_dom_sf"/>
</dbReference>
<dbReference type="EMBL" id="DS268420">
    <property type="protein sequence ID" value="EFO87725.1"/>
    <property type="molecule type" value="Genomic_DNA"/>
</dbReference>
<organism evidence="5">
    <name type="scientific">Caenorhabditis remanei</name>
    <name type="common">Caenorhabditis vulgaris</name>
    <dbReference type="NCBI Taxonomy" id="31234"/>
    <lineage>
        <taxon>Eukaryota</taxon>
        <taxon>Metazoa</taxon>
        <taxon>Ecdysozoa</taxon>
        <taxon>Nematoda</taxon>
        <taxon>Chromadorea</taxon>
        <taxon>Rhabditida</taxon>
        <taxon>Rhabditina</taxon>
        <taxon>Rhabditomorpha</taxon>
        <taxon>Rhabditoidea</taxon>
        <taxon>Rhabditidae</taxon>
        <taxon>Peloderinae</taxon>
        <taxon>Caenorhabditis</taxon>
    </lineage>
</organism>
<dbReference type="InParanoid" id="E3LZX1"/>
<evidence type="ECO:0000256" key="2">
    <source>
        <dbReference type="ARBA" id="ARBA00022737"/>
    </source>
</evidence>
<dbReference type="SUPFAM" id="SSF50978">
    <property type="entry name" value="WD40 repeat-like"/>
    <property type="match status" value="1"/>
</dbReference>
<dbReference type="KEGG" id="crq:GCK72_018882"/>
<dbReference type="Pfam" id="PF00400">
    <property type="entry name" value="WD40"/>
    <property type="match status" value="2"/>
</dbReference>
<gene>
    <name evidence="4" type="ORF">CRE_05553</name>
</gene>
<dbReference type="AlphaFoldDB" id="E3LZX1"/>
<dbReference type="Gene3D" id="2.130.10.10">
    <property type="entry name" value="YVTN repeat-like/Quinoprotein amine dehydrogenase"/>
    <property type="match status" value="2"/>
</dbReference>
<accession>E3LZX1</accession>
<dbReference type="PANTHER" id="PTHR19854">
    <property type="entry name" value="TRANSDUCIN BETA-LIKE 3"/>
    <property type="match status" value="1"/>
</dbReference>
<dbReference type="PANTHER" id="PTHR19854:SF1">
    <property type="entry name" value="GUANINE NUCLEOTIDE-BINDING PROTEIN SUBUNIT BETA-LIKE PROTEIN 1"/>
    <property type="match status" value="1"/>
</dbReference>
<evidence type="ECO:0000313" key="5">
    <source>
        <dbReference type="Proteomes" id="UP000008281"/>
    </source>
</evidence>
<dbReference type="RefSeq" id="XP_003110432.2">
    <property type="nucleotide sequence ID" value="XM_003110384.2"/>
</dbReference>
<keyword evidence="2" id="KW-0677">Repeat</keyword>
<dbReference type="HOGENOM" id="CLU_858516_0_0_1"/>